<proteinExistence type="inferred from homology"/>
<keyword evidence="9" id="KW-1185">Reference proteome</keyword>
<comment type="caution">
    <text evidence="8">The sequence shown here is derived from an EMBL/GenBank/DDBJ whole genome shotgun (WGS) entry which is preliminary data.</text>
</comment>
<gene>
    <name evidence="7" type="primary">lgt</name>
    <name evidence="8" type="ORF">Dthio_PD3440</name>
</gene>
<feature type="transmembrane region" description="Helical" evidence="7">
    <location>
        <begin position="174"/>
        <end position="191"/>
    </location>
</feature>
<feature type="transmembrane region" description="Helical" evidence="7">
    <location>
        <begin position="91"/>
        <end position="113"/>
    </location>
</feature>
<comment type="catalytic activity">
    <reaction evidence="7">
        <text>L-cysteinyl-[prolipoprotein] + a 1,2-diacyl-sn-glycero-3-phospho-(1'-sn-glycerol) = an S-1,2-diacyl-sn-glyceryl-L-cysteinyl-[prolipoprotein] + sn-glycerol 1-phosphate + H(+)</text>
        <dbReference type="Rhea" id="RHEA:56712"/>
        <dbReference type="Rhea" id="RHEA-COMP:14679"/>
        <dbReference type="Rhea" id="RHEA-COMP:14680"/>
        <dbReference type="ChEBI" id="CHEBI:15378"/>
        <dbReference type="ChEBI" id="CHEBI:29950"/>
        <dbReference type="ChEBI" id="CHEBI:57685"/>
        <dbReference type="ChEBI" id="CHEBI:64716"/>
        <dbReference type="ChEBI" id="CHEBI:140658"/>
        <dbReference type="EC" id="2.5.1.145"/>
    </reaction>
</comment>
<comment type="pathway">
    <text evidence="7">Protein modification; lipoprotein biosynthesis (diacylglyceryl transfer).</text>
</comment>
<feature type="transmembrane region" description="Helical" evidence="7">
    <location>
        <begin position="57"/>
        <end position="79"/>
    </location>
</feature>
<dbReference type="RefSeq" id="WP_008869126.1">
    <property type="nucleotide sequence ID" value="NZ_ACJN02000001.1"/>
</dbReference>
<feature type="transmembrane region" description="Helical" evidence="7">
    <location>
        <begin position="20"/>
        <end position="37"/>
    </location>
</feature>
<dbReference type="GO" id="GO:0042158">
    <property type="term" value="P:lipoprotein biosynthetic process"/>
    <property type="evidence" value="ECO:0007669"/>
    <property type="project" value="UniProtKB-UniRule"/>
</dbReference>
<keyword evidence="3 7" id="KW-0808">Transferase</keyword>
<comment type="function">
    <text evidence="7">Catalyzes the transfer of the diacylglyceryl group from phosphatidylglycerol to the sulfhydryl group of the N-terminal cysteine of a prolipoprotein, the first step in the formation of mature lipoproteins.</text>
</comment>
<dbReference type="OrthoDB" id="871140at2"/>
<feature type="transmembrane region" description="Helical" evidence="7">
    <location>
        <begin position="198"/>
        <end position="216"/>
    </location>
</feature>
<evidence type="ECO:0000256" key="6">
    <source>
        <dbReference type="ARBA" id="ARBA00023136"/>
    </source>
</evidence>
<organism evidence="8 9">
    <name type="scientific">Desulfonatronospira thiodismutans ASO3-1</name>
    <dbReference type="NCBI Taxonomy" id="555779"/>
    <lineage>
        <taxon>Bacteria</taxon>
        <taxon>Pseudomonadati</taxon>
        <taxon>Thermodesulfobacteriota</taxon>
        <taxon>Desulfovibrionia</taxon>
        <taxon>Desulfovibrionales</taxon>
        <taxon>Desulfonatronovibrionaceae</taxon>
        <taxon>Desulfonatronospira</taxon>
    </lineage>
</organism>
<comment type="similarity">
    <text evidence="1 7">Belongs to the Lgt family.</text>
</comment>
<keyword evidence="6 7" id="KW-0472">Membrane</keyword>
<name>D6SMT7_9BACT</name>
<dbReference type="GO" id="GO:0005886">
    <property type="term" value="C:plasma membrane"/>
    <property type="evidence" value="ECO:0007669"/>
    <property type="project" value="UniProtKB-SubCell"/>
</dbReference>
<reference evidence="8" key="1">
    <citation type="submission" date="2010-05" db="EMBL/GenBank/DDBJ databases">
        <title>The draft genome of Desulfonatronospira thiodismutans ASO3-1.</title>
        <authorList>
            <consortium name="US DOE Joint Genome Institute (JGI-PGF)"/>
            <person name="Lucas S."/>
            <person name="Copeland A."/>
            <person name="Lapidus A."/>
            <person name="Cheng J.-F."/>
            <person name="Bruce D."/>
            <person name="Goodwin L."/>
            <person name="Pitluck S."/>
            <person name="Chertkov O."/>
            <person name="Brettin T."/>
            <person name="Detter J.C."/>
            <person name="Han C."/>
            <person name="Land M.L."/>
            <person name="Hauser L."/>
            <person name="Kyrpides N."/>
            <person name="Mikhailova N."/>
            <person name="Muyzer G."/>
            <person name="Woyke T."/>
        </authorList>
    </citation>
    <scope>NUCLEOTIDE SEQUENCE [LARGE SCALE GENOMIC DNA]</scope>
    <source>
        <strain evidence="8">ASO3-1</strain>
    </source>
</reference>
<evidence type="ECO:0000256" key="3">
    <source>
        <dbReference type="ARBA" id="ARBA00022679"/>
    </source>
</evidence>
<evidence type="ECO:0000256" key="1">
    <source>
        <dbReference type="ARBA" id="ARBA00007150"/>
    </source>
</evidence>
<keyword evidence="5 7" id="KW-1133">Transmembrane helix</keyword>
<accession>D6SMT7</accession>
<dbReference type="AlphaFoldDB" id="D6SMT7"/>
<dbReference type="Pfam" id="PF01790">
    <property type="entry name" value="LGT"/>
    <property type="match status" value="1"/>
</dbReference>
<feature type="transmembrane region" description="Helical" evidence="7">
    <location>
        <begin position="120"/>
        <end position="141"/>
    </location>
</feature>
<evidence type="ECO:0000256" key="4">
    <source>
        <dbReference type="ARBA" id="ARBA00022692"/>
    </source>
</evidence>
<evidence type="ECO:0000256" key="7">
    <source>
        <dbReference type="HAMAP-Rule" id="MF_01147"/>
    </source>
</evidence>
<dbReference type="EC" id="2.5.1.145" evidence="7"/>
<dbReference type="NCBIfam" id="TIGR00544">
    <property type="entry name" value="lgt"/>
    <property type="match status" value="1"/>
</dbReference>
<evidence type="ECO:0000256" key="5">
    <source>
        <dbReference type="ARBA" id="ARBA00022989"/>
    </source>
</evidence>
<dbReference type="PANTHER" id="PTHR30589:SF0">
    <property type="entry name" value="PHOSPHATIDYLGLYCEROL--PROLIPOPROTEIN DIACYLGLYCERYL TRANSFERASE"/>
    <property type="match status" value="1"/>
</dbReference>
<dbReference type="EMBL" id="ACJN02000001">
    <property type="protein sequence ID" value="EFI35998.1"/>
    <property type="molecule type" value="Genomic_DNA"/>
</dbReference>
<dbReference type="UniPathway" id="UPA00664"/>
<evidence type="ECO:0000313" key="9">
    <source>
        <dbReference type="Proteomes" id="UP000005496"/>
    </source>
</evidence>
<dbReference type="InterPro" id="IPR001640">
    <property type="entry name" value="Lgt"/>
</dbReference>
<evidence type="ECO:0000313" key="8">
    <source>
        <dbReference type="EMBL" id="EFI35998.1"/>
    </source>
</evidence>
<comment type="subcellular location">
    <subcellularLocation>
        <location evidence="7">Cell membrane</location>
        <topology evidence="7">Multi-pass membrane protein</topology>
    </subcellularLocation>
</comment>
<dbReference type="GO" id="GO:0008961">
    <property type="term" value="F:phosphatidylglycerol-prolipoprotein diacylglyceryl transferase activity"/>
    <property type="evidence" value="ECO:0007669"/>
    <property type="project" value="UniProtKB-UniRule"/>
</dbReference>
<dbReference type="PROSITE" id="PS01311">
    <property type="entry name" value="LGT"/>
    <property type="match status" value="1"/>
</dbReference>
<evidence type="ECO:0000256" key="2">
    <source>
        <dbReference type="ARBA" id="ARBA00022475"/>
    </source>
</evidence>
<feature type="binding site" evidence="7">
    <location>
        <position position="139"/>
    </location>
    <ligand>
        <name>a 1,2-diacyl-sn-glycero-3-phospho-(1'-sn-glycerol)</name>
        <dbReference type="ChEBI" id="CHEBI:64716"/>
    </ligand>
</feature>
<keyword evidence="4 7" id="KW-0812">Transmembrane</keyword>
<dbReference type="Proteomes" id="UP000005496">
    <property type="component" value="Unassembled WGS sequence"/>
</dbReference>
<sequence length="263" mass="29456">MLQHPNFDPVAIAIGPLEIRWYGLMYLAGFTLAWLLARHRAKKPGSGWDVKELPDMVVFGALGIILGARLGYMLFYDFFGLISQPWTAVMIWQGGMSFHGGLIGGIIAMYWYARKTGRGFFTVTDFVAPMGALGVMCGRIGNFINAELWGRPTDVPWAMVFPGSDMVPRHPSQIYQALLEGLLLFIILWIFSSRPRPTMAVSGLFCLGYGVLRFLVEFFREPDAHLGFVLLDWMTMGQILSVPMIILGAVLLYLAYGFRGETR</sequence>
<dbReference type="HAMAP" id="MF_01147">
    <property type="entry name" value="Lgt"/>
    <property type="match status" value="1"/>
</dbReference>
<protein>
    <recommendedName>
        <fullName evidence="7">Phosphatidylglycerol--prolipoprotein diacylglyceryl transferase</fullName>
        <ecNumber evidence="7">2.5.1.145</ecNumber>
    </recommendedName>
</protein>
<keyword evidence="2 7" id="KW-1003">Cell membrane</keyword>
<feature type="transmembrane region" description="Helical" evidence="7">
    <location>
        <begin position="236"/>
        <end position="256"/>
    </location>
</feature>
<dbReference type="eggNOG" id="COG0682">
    <property type="taxonomic scope" value="Bacteria"/>
</dbReference>
<dbReference type="PANTHER" id="PTHR30589">
    <property type="entry name" value="PROLIPOPROTEIN DIACYLGLYCERYL TRANSFERASE"/>
    <property type="match status" value="1"/>
</dbReference>